<dbReference type="Proteomes" id="UP000282957">
    <property type="component" value="Unassembled WGS sequence"/>
</dbReference>
<gene>
    <name evidence="1" type="ORF">EOD42_22270</name>
</gene>
<sequence>MKIPAFLTGRLARRLAPVLRQPEHIVSGGAYSPAMRAWRLLPQNSVINITVEEVMRQTETRTHSGLGLSIVLYGVFASGRAGGPNSTAFGPGDIMPRCRSHHCRLTPCGDAARLLTIGFGRGLPTATTASRAIARAAGRLMGARIG</sequence>
<accession>A0A437M1G3</accession>
<name>A0A437M1G3_9PROT</name>
<organism evidence="1 2">
    <name type="scientific">Rhodovarius crocodyli</name>
    <dbReference type="NCBI Taxonomy" id="1979269"/>
    <lineage>
        <taxon>Bacteria</taxon>
        <taxon>Pseudomonadati</taxon>
        <taxon>Pseudomonadota</taxon>
        <taxon>Alphaproteobacteria</taxon>
        <taxon>Acetobacterales</taxon>
        <taxon>Roseomonadaceae</taxon>
        <taxon>Rhodovarius</taxon>
    </lineage>
</organism>
<reference evidence="1 2" key="1">
    <citation type="submission" date="2019-01" db="EMBL/GenBank/DDBJ databases">
        <authorList>
            <person name="Chen W.-M."/>
        </authorList>
    </citation>
    <scope>NUCLEOTIDE SEQUENCE [LARGE SCALE GENOMIC DNA]</scope>
    <source>
        <strain evidence="1 2">CCP-6</strain>
    </source>
</reference>
<evidence type="ECO:0000313" key="2">
    <source>
        <dbReference type="Proteomes" id="UP000282957"/>
    </source>
</evidence>
<comment type="caution">
    <text evidence="1">The sequence shown here is derived from an EMBL/GenBank/DDBJ whole genome shotgun (WGS) entry which is preliminary data.</text>
</comment>
<dbReference type="AlphaFoldDB" id="A0A437M1G3"/>
<protein>
    <submittedName>
        <fullName evidence="1">Uncharacterized protein</fullName>
    </submittedName>
</protein>
<dbReference type="EMBL" id="SACL01000011">
    <property type="protein sequence ID" value="RVT91383.1"/>
    <property type="molecule type" value="Genomic_DNA"/>
</dbReference>
<dbReference type="RefSeq" id="WP_127789800.1">
    <property type="nucleotide sequence ID" value="NZ_SACL01000011.1"/>
</dbReference>
<evidence type="ECO:0000313" key="1">
    <source>
        <dbReference type="EMBL" id="RVT91383.1"/>
    </source>
</evidence>
<proteinExistence type="predicted"/>
<keyword evidence="2" id="KW-1185">Reference proteome</keyword>